<dbReference type="STRING" id="34103.SAMN05421778_11489"/>
<evidence type="ECO:0000313" key="4">
    <source>
        <dbReference type="EMBL" id="KDB53912.1"/>
    </source>
</evidence>
<evidence type="ECO:0000313" key="5">
    <source>
        <dbReference type="Proteomes" id="UP000026714"/>
    </source>
</evidence>
<feature type="coiled-coil region" evidence="1">
    <location>
        <begin position="151"/>
        <end position="181"/>
    </location>
</feature>
<dbReference type="Proteomes" id="UP000026714">
    <property type="component" value="Unassembled WGS sequence"/>
</dbReference>
<feature type="transmembrane region" description="Helical" evidence="3">
    <location>
        <begin position="63"/>
        <end position="81"/>
    </location>
</feature>
<comment type="caution">
    <text evidence="4">The sequence shown here is derived from an EMBL/GenBank/DDBJ whole genome shotgun (WGS) entry which is preliminary data.</text>
</comment>
<feature type="region of interest" description="Disordered" evidence="2">
    <location>
        <begin position="283"/>
        <end position="304"/>
    </location>
</feature>
<keyword evidence="1" id="KW-0175">Coiled coil</keyword>
<keyword evidence="3" id="KW-1133">Transmembrane helix</keyword>
<keyword evidence="3" id="KW-0472">Membrane</keyword>
<gene>
    <name evidence="4" type="ORF">X805_04660</name>
</gene>
<organism evidence="4 5">
    <name type="scientific">Sphaerotilus natans subsp. natans DSM 6575</name>
    <dbReference type="NCBI Taxonomy" id="1286631"/>
    <lineage>
        <taxon>Bacteria</taxon>
        <taxon>Pseudomonadati</taxon>
        <taxon>Pseudomonadota</taxon>
        <taxon>Betaproteobacteria</taxon>
        <taxon>Burkholderiales</taxon>
        <taxon>Sphaerotilaceae</taxon>
        <taxon>Sphaerotilus</taxon>
    </lineage>
</organism>
<accession>A0A059KR00</accession>
<feature type="transmembrane region" description="Helical" evidence="3">
    <location>
        <begin position="35"/>
        <end position="56"/>
    </location>
</feature>
<evidence type="ECO:0000256" key="3">
    <source>
        <dbReference type="SAM" id="Phobius"/>
    </source>
</evidence>
<keyword evidence="5" id="KW-1185">Reference proteome</keyword>
<sequence length="304" mass="31625">MRHPALLTAAVCTSSIGIGMSVASALDRAVTPADQVLFGAIGVAVTAGAHVLPALTRTAVGRALWGACLAVTVYGHAGYFASAIDRAGEHRAEHVAEVATVTALRDQLQSITARPTATVAAALGAAQRTEAAARTAAITCAKPCSTLQGRATAARARVTELETELAEARRADALREQLTQQASQSDARRDAARIDPAAAAISRLTGADASTVQTSVQLLSACLVELLAALLWSLALRPAITGEVSVVARTNLQTAAVRRKHFSPFIELRAAWSSWRGALGRTAKARDRPAGIEPSAPWPRHATP</sequence>
<reference evidence="4 5" key="1">
    <citation type="journal article" date="2014" name="FEMS Microbiol. Ecol.">
        <title>Sphaerotilus natans encrusted with nanoball-shaped Fe(III) oxide minerals formed by nitrate-reducing mixotrophic Fe(II) oxidation.</title>
        <authorList>
            <person name="Park S."/>
            <person name="Kim D.H."/>
            <person name="Lee J.H."/>
            <person name="Hur H.G."/>
        </authorList>
    </citation>
    <scope>NUCLEOTIDE SEQUENCE [LARGE SCALE GENOMIC DNA]</scope>
    <source>
        <strain evidence="4 5">DSM 6575</strain>
    </source>
</reference>
<dbReference type="RefSeq" id="WP_037477801.1">
    <property type="nucleotide sequence ID" value="NZ_AZRA01000010.1"/>
</dbReference>
<protein>
    <submittedName>
        <fullName evidence="4">Uncharacterized protein</fullName>
    </submittedName>
</protein>
<dbReference type="EMBL" id="AZRA01000010">
    <property type="protein sequence ID" value="KDB53912.1"/>
    <property type="molecule type" value="Genomic_DNA"/>
</dbReference>
<evidence type="ECO:0000256" key="1">
    <source>
        <dbReference type="SAM" id="Coils"/>
    </source>
</evidence>
<keyword evidence="3" id="KW-0812">Transmembrane</keyword>
<dbReference type="AlphaFoldDB" id="A0A059KR00"/>
<name>A0A059KR00_9BURK</name>
<dbReference type="eggNOG" id="ENOG50334V4">
    <property type="taxonomic scope" value="Bacteria"/>
</dbReference>
<evidence type="ECO:0000256" key="2">
    <source>
        <dbReference type="SAM" id="MobiDB-lite"/>
    </source>
</evidence>
<proteinExistence type="predicted"/>